<evidence type="ECO:0000313" key="2">
    <source>
        <dbReference type="EMBL" id="MBB5273154.1"/>
    </source>
</evidence>
<keyword evidence="1" id="KW-1133">Transmembrane helix</keyword>
<organism evidence="2 3">
    <name type="scientific">Quisquiliibacterium transsilvanicum</name>
    <dbReference type="NCBI Taxonomy" id="1549638"/>
    <lineage>
        <taxon>Bacteria</taxon>
        <taxon>Pseudomonadati</taxon>
        <taxon>Pseudomonadota</taxon>
        <taxon>Betaproteobacteria</taxon>
        <taxon>Burkholderiales</taxon>
        <taxon>Burkholderiaceae</taxon>
        <taxon>Quisquiliibacterium</taxon>
    </lineage>
</organism>
<feature type="transmembrane region" description="Helical" evidence="1">
    <location>
        <begin position="46"/>
        <end position="69"/>
    </location>
</feature>
<keyword evidence="3" id="KW-1185">Reference proteome</keyword>
<evidence type="ECO:0008006" key="4">
    <source>
        <dbReference type="Google" id="ProtNLM"/>
    </source>
</evidence>
<sequence length="70" mass="7291">MQENGNKTGRKAGLLDTMKAVGASFFGVRGGRAHDFDMGNLNPVHVILVGIGLALAFVLTLVLVVRAVVG</sequence>
<evidence type="ECO:0000313" key="3">
    <source>
        <dbReference type="Proteomes" id="UP000532440"/>
    </source>
</evidence>
<protein>
    <recommendedName>
        <fullName evidence="4">DUF2970 domain-containing protein</fullName>
    </recommendedName>
</protein>
<dbReference type="Pfam" id="PF11174">
    <property type="entry name" value="DUF2970"/>
    <property type="match status" value="1"/>
</dbReference>
<evidence type="ECO:0000256" key="1">
    <source>
        <dbReference type="SAM" id="Phobius"/>
    </source>
</evidence>
<reference evidence="2 3" key="1">
    <citation type="submission" date="2020-08" db="EMBL/GenBank/DDBJ databases">
        <title>Genomic Encyclopedia of Type Strains, Phase IV (KMG-IV): sequencing the most valuable type-strain genomes for metagenomic binning, comparative biology and taxonomic classification.</title>
        <authorList>
            <person name="Goeker M."/>
        </authorList>
    </citation>
    <scope>NUCLEOTIDE SEQUENCE [LARGE SCALE GENOMIC DNA]</scope>
    <source>
        <strain evidence="2 3">DSM 29781</strain>
    </source>
</reference>
<gene>
    <name evidence="2" type="ORF">HNQ70_003182</name>
</gene>
<dbReference type="InterPro" id="IPR021344">
    <property type="entry name" value="DUF2970"/>
</dbReference>
<dbReference type="AlphaFoldDB" id="A0A7W8HJC6"/>
<accession>A0A7W8HJC6</accession>
<keyword evidence="1" id="KW-0812">Transmembrane</keyword>
<dbReference type="EMBL" id="JACHGB010000006">
    <property type="protein sequence ID" value="MBB5273154.1"/>
    <property type="molecule type" value="Genomic_DNA"/>
</dbReference>
<name>A0A7W8HJC6_9BURK</name>
<comment type="caution">
    <text evidence="2">The sequence shown here is derived from an EMBL/GenBank/DDBJ whole genome shotgun (WGS) entry which is preliminary data.</text>
</comment>
<proteinExistence type="predicted"/>
<dbReference type="Proteomes" id="UP000532440">
    <property type="component" value="Unassembled WGS sequence"/>
</dbReference>
<keyword evidence="1" id="KW-0472">Membrane</keyword>
<dbReference type="RefSeq" id="WP_183969473.1">
    <property type="nucleotide sequence ID" value="NZ_BAABEW010000024.1"/>
</dbReference>